<organism evidence="1 4">
    <name type="scientific">Clostridium pasteurianum DSM 525 = ATCC 6013</name>
    <dbReference type="NCBI Taxonomy" id="1262449"/>
    <lineage>
        <taxon>Bacteria</taxon>
        <taxon>Bacillati</taxon>
        <taxon>Bacillota</taxon>
        <taxon>Clostridia</taxon>
        <taxon>Eubacteriales</taxon>
        <taxon>Clostridiaceae</taxon>
        <taxon>Clostridium</taxon>
    </lineage>
</organism>
<dbReference type="Pfam" id="PF01633">
    <property type="entry name" value="Choline_kinase"/>
    <property type="match status" value="1"/>
</dbReference>
<dbReference type="SUPFAM" id="SSF56112">
    <property type="entry name" value="Protein kinase-like (PK-like)"/>
    <property type="match status" value="1"/>
</dbReference>
<dbReference type="Proteomes" id="UP000030905">
    <property type="component" value="Chromosome"/>
</dbReference>
<dbReference type="EMBL" id="CP009268">
    <property type="protein sequence ID" value="AJA50329.1"/>
    <property type="molecule type" value="Genomic_DNA"/>
</dbReference>
<dbReference type="GO" id="GO:0042601">
    <property type="term" value="C:endospore-forming forespore"/>
    <property type="evidence" value="ECO:0007669"/>
    <property type="project" value="TreeGrafter"/>
</dbReference>
<evidence type="ECO:0000313" key="4">
    <source>
        <dbReference type="Proteomes" id="UP000030905"/>
    </source>
</evidence>
<dbReference type="PATRIC" id="fig|1262449.3.peg.129"/>
<protein>
    <submittedName>
        <fullName evidence="1">Spore coat protein I</fullName>
    </submittedName>
    <submittedName>
        <fullName evidence="2">Spore coat protein, CotS family</fullName>
    </submittedName>
</protein>
<dbReference type="PANTHER" id="PTHR39179">
    <property type="entry name" value="SPORE COAT PROTEIN I"/>
    <property type="match status" value="1"/>
</dbReference>
<reference evidence="1 4" key="1">
    <citation type="journal article" date="2015" name="Genome Announc.">
        <title>Complete Genome Sequence of the Nitrogen-Fixing and Solvent-Producing Clostridium pasteurianum DSM 525.</title>
        <authorList>
            <person name="Poehlein A."/>
            <person name="Grosse-Honebrink A."/>
            <person name="Zhang Y."/>
            <person name="Minton N.P."/>
            <person name="Daniel R."/>
        </authorList>
    </citation>
    <scope>NUCLEOTIDE SEQUENCE [LARGE SCALE GENOMIC DNA]</scope>
    <source>
        <strain evidence="1">DSM 525</strain>
        <strain evidence="4">DSM 525 / ATCC 6013</strain>
    </source>
</reference>
<dbReference type="RefSeq" id="WP_003440644.1">
    <property type="nucleotide sequence ID" value="NZ_ANZB01000001.1"/>
</dbReference>
<evidence type="ECO:0000313" key="1">
    <source>
        <dbReference type="EMBL" id="AJA50329.1"/>
    </source>
</evidence>
<dbReference type="PANTHER" id="PTHR39179:SF1">
    <property type="entry name" value="SPORE COAT PROTEIN I"/>
    <property type="match status" value="1"/>
</dbReference>
<evidence type="ECO:0000313" key="2">
    <source>
        <dbReference type="EMBL" id="KRU13659.1"/>
    </source>
</evidence>
<dbReference type="InterPro" id="IPR011009">
    <property type="entry name" value="Kinase-like_dom_sf"/>
</dbReference>
<dbReference type="Gene3D" id="3.90.1200.10">
    <property type="match status" value="1"/>
</dbReference>
<dbReference type="InterPro" id="IPR047175">
    <property type="entry name" value="CotS-like"/>
</dbReference>
<proteinExistence type="predicted"/>
<keyword evidence="1" id="KW-0167">Capsid protein</keyword>
<gene>
    <name evidence="1" type="primary">cotI</name>
    <name evidence="1" type="ORF">CLPA_c02410</name>
    <name evidence="2" type="ORF">CP6013_02907</name>
</gene>
<keyword evidence="4" id="KW-1185">Reference proteome</keyword>
<dbReference type="eggNOG" id="COG0510">
    <property type="taxonomic scope" value="Bacteria"/>
</dbReference>
<reference evidence="2" key="2">
    <citation type="submission" date="2015-10" db="EMBL/GenBank/DDBJ databases">
        <title>Improved Draft Genome Sequence of Clostridium pasteurianum Strain ATCC 6013 (DSM 525) Using a Hybrid Next-Generation Sequencing Approach.</title>
        <authorList>
            <person name="Pyne M.E."/>
            <person name="Utturkar S.M."/>
            <person name="Brown S.D."/>
            <person name="Moo-Young M."/>
            <person name="Chung D.A."/>
            <person name="Chou P.C."/>
        </authorList>
    </citation>
    <scope>NUCLEOTIDE SEQUENCE</scope>
    <source>
        <strain evidence="2">ATCC 6013</strain>
    </source>
</reference>
<dbReference type="Gene3D" id="3.30.200.20">
    <property type="entry name" value="Phosphorylase Kinase, domain 1"/>
    <property type="match status" value="1"/>
</dbReference>
<dbReference type="KEGG" id="cpat:CLPA_c02410"/>
<keyword evidence="1" id="KW-0946">Virion</keyword>
<dbReference type="AlphaFoldDB" id="A0A0H3IXX4"/>
<dbReference type="Proteomes" id="UP000028042">
    <property type="component" value="Unassembled WGS sequence"/>
</dbReference>
<reference evidence="2 3" key="3">
    <citation type="journal article" name="Genome Announc.">
        <title>Improved Draft Genome Sequence of Clostridium pasteurianum Strain ATCC 6013 (DSM 525) Using a Hybrid Next-Generation Sequencing Approach.</title>
        <authorList>
            <person name="Pyne M.E."/>
            <person name="Utturkar S."/>
            <person name="Brown S.D."/>
            <person name="Moo-Young M."/>
            <person name="Chung D.A."/>
            <person name="Chou C.P."/>
        </authorList>
    </citation>
    <scope>NUCLEOTIDE SEQUENCE [LARGE SCALE GENOMIC DNA]</scope>
    <source>
        <strain evidence="2 3">ATCC 6013</strain>
    </source>
</reference>
<dbReference type="KEGG" id="cpae:CPAST_c02410"/>
<dbReference type="NCBIfam" id="TIGR02906">
    <property type="entry name" value="spore_CotS"/>
    <property type="match status" value="1"/>
</dbReference>
<accession>A0A0H3IXX4</accession>
<sequence>MVDLGYRDKAYLSKYDLDIRLFEKFNLKVTDLVPVRKVFLINTDKGDKILKRIDCTLDEFHFIVEALKYINRSFSFIMDFEDSIDNKKYAQWKGEYYCIMDKIEGRECEFSNPVDLSISSKGLGKLHRASEGFRYKNSNKNICGNLLKNITRKREEILFFKRMVSLYENRSEFDKIFLDNVDIYIEKIDKCLEFLNNTPYYKLCSEEDKIVLCHHDLAHHNIIINNDKAYFIDFDFSVIDLKVHDLCNFINKVIKNFSFDIDKAKTILDNYCSTNTLSKNELSVLLGMMTFPEDFYDISKDYYSKRKDWEENIFVSRLNRKIRFEPDREEFLQEFREEIDKF</sequence>
<name>A0A0H3IXX4_CLOPA</name>
<evidence type="ECO:0000313" key="3">
    <source>
        <dbReference type="Proteomes" id="UP000028042"/>
    </source>
</evidence>
<dbReference type="GeneID" id="93072487"/>
<dbReference type="InterPro" id="IPR014255">
    <property type="entry name" value="Spore_coat_CotS"/>
</dbReference>
<dbReference type="EMBL" id="JPGY02000001">
    <property type="protein sequence ID" value="KRU13659.1"/>
    <property type="molecule type" value="Genomic_DNA"/>
</dbReference>